<dbReference type="AlphaFoldDB" id="A0A2M8EZF3"/>
<reference evidence="10" key="1">
    <citation type="submission" date="2017-09" db="EMBL/GenBank/DDBJ databases">
        <title>Depth-based differentiation of microbial function through sediment-hosted aquifers and enrichment of novel symbionts in the deep terrestrial subsurface.</title>
        <authorList>
            <person name="Probst A.J."/>
            <person name="Ladd B."/>
            <person name="Jarett J.K."/>
            <person name="Geller-Mcgrath D.E."/>
            <person name="Sieber C.M.K."/>
            <person name="Emerson J.B."/>
            <person name="Anantharaman K."/>
            <person name="Thomas B.C."/>
            <person name="Malmstrom R."/>
            <person name="Stieglmeier M."/>
            <person name="Klingl A."/>
            <person name="Woyke T."/>
            <person name="Ryan C.M."/>
            <person name="Banfield J.F."/>
        </authorList>
    </citation>
    <scope>NUCLEOTIDE SEQUENCE [LARGE SCALE GENOMIC DNA]</scope>
</reference>
<comment type="similarity">
    <text evidence="2 6">Belongs to the peptidase S26 family.</text>
</comment>
<comment type="caution">
    <text evidence="9">The sequence shown here is derived from an EMBL/GenBank/DDBJ whole genome shotgun (WGS) entry which is preliminary data.</text>
</comment>
<dbReference type="PROSITE" id="PS00761">
    <property type="entry name" value="SPASE_I_3"/>
    <property type="match status" value="1"/>
</dbReference>
<dbReference type="SUPFAM" id="SSF51306">
    <property type="entry name" value="LexA/Signal peptidase"/>
    <property type="match status" value="1"/>
</dbReference>
<dbReference type="Pfam" id="PF00188">
    <property type="entry name" value="CAP"/>
    <property type="match status" value="1"/>
</dbReference>
<protein>
    <recommendedName>
        <fullName evidence="3 6">Signal peptidase I</fullName>
        <ecNumber evidence="3 6">3.4.21.89</ecNumber>
    </recommendedName>
</protein>
<dbReference type="PANTHER" id="PTHR43390">
    <property type="entry name" value="SIGNAL PEPTIDASE I"/>
    <property type="match status" value="1"/>
</dbReference>
<keyword evidence="4 6" id="KW-0378">Hydrolase</keyword>
<proteinExistence type="inferred from homology"/>
<keyword evidence="6" id="KW-1133">Transmembrane helix</keyword>
<evidence type="ECO:0000256" key="5">
    <source>
        <dbReference type="PIRSR" id="PIRSR600223-1"/>
    </source>
</evidence>
<dbReference type="CDD" id="cd06530">
    <property type="entry name" value="S26_SPase_I"/>
    <property type="match status" value="1"/>
</dbReference>
<keyword evidence="6" id="KW-0645">Protease</keyword>
<feature type="domain" description="SCP" evidence="7">
    <location>
        <begin position="233"/>
        <end position="334"/>
    </location>
</feature>
<feature type="active site" evidence="5">
    <location>
        <position position="116"/>
    </location>
</feature>
<feature type="transmembrane region" description="Helical" evidence="6">
    <location>
        <begin position="20"/>
        <end position="41"/>
    </location>
</feature>
<comment type="catalytic activity">
    <reaction evidence="1 6">
        <text>Cleavage of hydrophobic, N-terminal signal or leader sequences from secreted and periplasmic proteins.</text>
        <dbReference type="EC" id="3.4.21.89"/>
    </reaction>
</comment>
<dbReference type="GO" id="GO:0004252">
    <property type="term" value="F:serine-type endopeptidase activity"/>
    <property type="evidence" value="ECO:0007669"/>
    <property type="project" value="InterPro"/>
</dbReference>
<keyword evidence="6" id="KW-0812">Transmembrane</keyword>
<dbReference type="SUPFAM" id="SSF55797">
    <property type="entry name" value="PR-1-like"/>
    <property type="match status" value="1"/>
</dbReference>
<evidence type="ECO:0000256" key="4">
    <source>
        <dbReference type="ARBA" id="ARBA00022801"/>
    </source>
</evidence>
<sequence length="453" mass="52248">MPKKNKKSIFEIVVAWPFRIIFFVIRVSLLTGIIIGGWYVLQTVGILTVNVPVTGASMLPTLPEEGYVGFQRYYQNEILEKVLPQSVQKGDIVVFENERTHKELKEQNKESTGFVKRVIAIEGDAVEIKDGLVYVNGQKTPEKYTLKPRSTFGGTEIQDCRSIKVEKGKVFVLGDNRKISMDSRQIGLVSIADILFYIPFEKQTDRFGKNWRDPSHDFDTEHESLFDTKLFIQLLNNERIKQNLNKLQYQPKLEKSAHLRAEKMLEFDEFDSKAIKSGYTMKRAMSDAGYSNIVYGEFPMLGYYDAKELFDAFLVQPGAREFLLNEDYDEIGVSTFVGELNECPVQVVVQHLAGYIPPNYGAGEIQNFKDAVSKMQDVQPGWQRLESFEEFYQEHKSDVDRINEIIAIRISRFEKIINQMEANKWLTEEQNQWIKNDIQLSQEQNAIADKLNK</sequence>
<dbReference type="InterPro" id="IPR019758">
    <property type="entry name" value="Pept_S26A_signal_pept_1_CS"/>
</dbReference>
<dbReference type="GO" id="GO:0009003">
    <property type="term" value="F:signal peptidase activity"/>
    <property type="evidence" value="ECO:0007669"/>
    <property type="project" value="UniProtKB-EC"/>
</dbReference>
<keyword evidence="6" id="KW-0472">Membrane</keyword>
<evidence type="ECO:0000256" key="2">
    <source>
        <dbReference type="ARBA" id="ARBA00009370"/>
    </source>
</evidence>
<dbReference type="InterPro" id="IPR014044">
    <property type="entry name" value="CAP_dom"/>
</dbReference>
<dbReference type="NCBIfam" id="TIGR02227">
    <property type="entry name" value="sigpep_I_bact"/>
    <property type="match status" value="1"/>
</dbReference>
<dbReference type="PANTHER" id="PTHR43390:SF1">
    <property type="entry name" value="CHLOROPLAST PROCESSING PEPTIDASE"/>
    <property type="match status" value="1"/>
</dbReference>
<evidence type="ECO:0000259" key="7">
    <source>
        <dbReference type="Pfam" id="PF00188"/>
    </source>
</evidence>
<dbReference type="Gene3D" id="3.40.33.10">
    <property type="entry name" value="CAP"/>
    <property type="match status" value="1"/>
</dbReference>
<feature type="active site" evidence="5">
    <location>
        <position position="57"/>
    </location>
</feature>
<organism evidence="9 10">
    <name type="scientific">Candidatus Roizmanbacteria bacterium CG_4_9_14_0_2_um_filter_39_13</name>
    <dbReference type="NCBI Taxonomy" id="1974839"/>
    <lineage>
        <taxon>Bacteria</taxon>
        <taxon>Candidatus Roizmaniibacteriota</taxon>
    </lineage>
</organism>
<evidence type="ECO:0000313" key="10">
    <source>
        <dbReference type="Proteomes" id="UP000231383"/>
    </source>
</evidence>
<dbReference type="PRINTS" id="PR00727">
    <property type="entry name" value="LEADERPTASE"/>
</dbReference>
<dbReference type="InterPro" id="IPR035940">
    <property type="entry name" value="CAP_sf"/>
</dbReference>
<evidence type="ECO:0000256" key="3">
    <source>
        <dbReference type="ARBA" id="ARBA00013208"/>
    </source>
</evidence>
<accession>A0A2M8EZF3</accession>
<dbReference type="Proteomes" id="UP000231383">
    <property type="component" value="Unassembled WGS sequence"/>
</dbReference>
<evidence type="ECO:0000256" key="1">
    <source>
        <dbReference type="ARBA" id="ARBA00000677"/>
    </source>
</evidence>
<dbReference type="CDD" id="cd05379">
    <property type="entry name" value="CAP_bacterial"/>
    <property type="match status" value="1"/>
</dbReference>
<evidence type="ECO:0000256" key="6">
    <source>
        <dbReference type="RuleBase" id="RU362042"/>
    </source>
</evidence>
<dbReference type="InterPro" id="IPR036286">
    <property type="entry name" value="LexA/Signal_pep-like_sf"/>
</dbReference>
<dbReference type="EMBL" id="PFSC01000089">
    <property type="protein sequence ID" value="PJC32433.1"/>
    <property type="molecule type" value="Genomic_DNA"/>
</dbReference>
<dbReference type="EC" id="3.4.21.89" evidence="3 6"/>
<feature type="domain" description="Peptidase S26" evidence="8">
    <location>
        <begin position="39"/>
        <end position="194"/>
    </location>
</feature>
<dbReference type="GO" id="GO:0006465">
    <property type="term" value="P:signal peptide processing"/>
    <property type="evidence" value="ECO:0007669"/>
    <property type="project" value="InterPro"/>
</dbReference>
<gene>
    <name evidence="9" type="primary">lepB</name>
    <name evidence="9" type="ORF">CO051_03275</name>
</gene>
<name>A0A2M8EZF3_9BACT</name>
<evidence type="ECO:0000259" key="8">
    <source>
        <dbReference type="Pfam" id="PF10502"/>
    </source>
</evidence>
<dbReference type="InterPro" id="IPR019533">
    <property type="entry name" value="Peptidase_S26"/>
</dbReference>
<dbReference type="InterPro" id="IPR000223">
    <property type="entry name" value="Pept_S26A_signal_pept_1"/>
</dbReference>
<dbReference type="Gene3D" id="2.10.109.10">
    <property type="entry name" value="Umud Fragment, subunit A"/>
    <property type="match status" value="1"/>
</dbReference>
<comment type="subcellular location">
    <subcellularLocation>
        <location evidence="6">Membrane</location>
        <topology evidence="6">Single-pass type II membrane protein</topology>
    </subcellularLocation>
</comment>
<dbReference type="Pfam" id="PF10502">
    <property type="entry name" value="Peptidase_S26"/>
    <property type="match status" value="1"/>
</dbReference>
<dbReference type="GO" id="GO:0016020">
    <property type="term" value="C:membrane"/>
    <property type="evidence" value="ECO:0007669"/>
    <property type="project" value="UniProtKB-SubCell"/>
</dbReference>
<evidence type="ECO:0000313" key="9">
    <source>
        <dbReference type="EMBL" id="PJC32433.1"/>
    </source>
</evidence>